<dbReference type="Pfam" id="PF01645">
    <property type="entry name" value="Glu_synthase"/>
    <property type="match status" value="1"/>
</dbReference>
<dbReference type="PATRIC" id="fig|237368.3.peg.4239"/>
<dbReference type="GO" id="GO:0006537">
    <property type="term" value="P:glutamate biosynthetic process"/>
    <property type="evidence" value="ECO:0007669"/>
    <property type="project" value="InterPro"/>
</dbReference>
<dbReference type="eggNOG" id="COG0069">
    <property type="taxonomic scope" value="Bacteria"/>
</dbReference>
<sequence length="217" mass="23968">MFQTTHAIKRNFPLIGRGRYILESMGPKVNQYFIESDAEGTPFHRKYRSIIYQRAKRELDTQAFGTQIDVYKEGYEWIEHSINPLDGEKLDQSPRVMIGGRDCKQPYSASILNISAMSYGSLSKNAVLALNGGAKIGEFAQNTGEGGISDFHLRPGGDLIWQIGTGYFGCRDKEGNFSPDAFAEKACGKTVKVIDIKISQGAKPGHGGILPAEKKYP</sequence>
<dbReference type="Proteomes" id="UP000030652">
    <property type="component" value="Unassembled WGS sequence"/>
</dbReference>
<name>A0A0B0EGZ9_9BACT</name>
<dbReference type="Gene3D" id="3.20.20.70">
    <property type="entry name" value="Aldolase class I"/>
    <property type="match status" value="1"/>
</dbReference>
<comment type="similarity">
    <text evidence="1">Belongs to the glutamate synthase family.</text>
</comment>
<dbReference type="AlphaFoldDB" id="A0A0B0EGZ9"/>
<comment type="caution">
    <text evidence="3">The sequence shown here is derived from an EMBL/GenBank/DDBJ whole genome shotgun (WGS) entry which is preliminary data.</text>
</comment>
<dbReference type="InterPro" id="IPR002932">
    <property type="entry name" value="Glu_synthdom"/>
</dbReference>
<evidence type="ECO:0000256" key="1">
    <source>
        <dbReference type="ARBA" id="ARBA00009716"/>
    </source>
</evidence>
<dbReference type="GO" id="GO:0015930">
    <property type="term" value="F:glutamate synthase activity"/>
    <property type="evidence" value="ECO:0007669"/>
    <property type="project" value="InterPro"/>
</dbReference>
<proteinExistence type="inferred from homology"/>
<dbReference type="InterPro" id="IPR013785">
    <property type="entry name" value="Aldolase_TIM"/>
</dbReference>
<gene>
    <name evidence="3" type="ORF">SCABRO_03940</name>
</gene>
<evidence type="ECO:0000313" key="4">
    <source>
        <dbReference type="Proteomes" id="UP000030652"/>
    </source>
</evidence>
<evidence type="ECO:0000313" key="3">
    <source>
        <dbReference type="EMBL" id="KHE90358.1"/>
    </source>
</evidence>
<evidence type="ECO:0000259" key="2">
    <source>
        <dbReference type="Pfam" id="PF01645"/>
    </source>
</evidence>
<protein>
    <recommendedName>
        <fullName evidence="2">Glutamate synthase domain-containing protein</fullName>
    </recommendedName>
</protein>
<accession>A0A0B0EGZ9</accession>
<reference evidence="3 4" key="1">
    <citation type="submission" date="2014-10" db="EMBL/GenBank/DDBJ databases">
        <title>Draft genome of anammox bacterium scalindua brodae, obtained using differential coverage binning of sequence data from two enrichment reactors.</title>
        <authorList>
            <person name="Speth D.R."/>
            <person name="Russ L."/>
            <person name="Kartal B."/>
            <person name="Op den Camp H.J."/>
            <person name="Dutilh B.E."/>
            <person name="Jetten M.S."/>
        </authorList>
    </citation>
    <scope>NUCLEOTIDE SEQUENCE [LARGE SCALE GENOMIC DNA]</scope>
    <source>
        <strain evidence="3">RU1</strain>
    </source>
</reference>
<dbReference type="PANTHER" id="PTHR43819:SF1">
    <property type="entry name" value="ARCHAEAL-TYPE GLUTAMATE SYNTHASE [NADPH]"/>
    <property type="match status" value="1"/>
</dbReference>
<feature type="domain" description="Glutamate synthase" evidence="2">
    <location>
        <begin position="109"/>
        <end position="214"/>
    </location>
</feature>
<dbReference type="PANTHER" id="PTHR43819">
    <property type="entry name" value="ARCHAEAL-TYPE GLUTAMATE SYNTHASE [NADPH]"/>
    <property type="match status" value="1"/>
</dbReference>
<dbReference type="EMBL" id="JRYO01000266">
    <property type="protein sequence ID" value="KHE90358.1"/>
    <property type="molecule type" value="Genomic_DNA"/>
</dbReference>
<dbReference type="SUPFAM" id="SSF51395">
    <property type="entry name" value="FMN-linked oxidoreductases"/>
    <property type="match status" value="1"/>
</dbReference>
<organism evidence="3 4">
    <name type="scientific">Candidatus Scalindua brodae</name>
    <dbReference type="NCBI Taxonomy" id="237368"/>
    <lineage>
        <taxon>Bacteria</taxon>
        <taxon>Pseudomonadati</taxon>
        <taxon>Planctomycetota</taxon>
        <taxon>Candidatus Brocadiia</taxon>
        <taxon>Candidatus Brocadiales</taxon>
        <taxon>Candidatus Scalinduaceae</taxon>
        <taxon>Candidatus Scalindua</taxon>
    </lineage>
</organism>